<organism evidence="2 3">
    <name type="scientific">Rosa chinensis</name>
    <name type="common">China rose</name>
    <dbReference type="NCBI Taxonomy" id="74649"/>
    <lineage>
        <taxon>Eukaryota</taxon>
        <taxon>Viridiplantae</taxon>
        <taxon>Streptophyta</taxon>
        <taxon>Embryophyta</taxon>
        <taxon>Tracheophyta</taxon>
        <taxon>Spermatophyta</taxon>
        <taxon>Magnoliopsida</taxon>
        <taxon>eudicotyledons</taxon>
        <taxon>Gunneridae</taxon>
        <taxon>Pentapetalae</taxon>
        <taxon>rosids</taxon>
        <taxon>fabids</taxon>
        <taxon>Rosales</taxon>
        <taxon>Rosaceae</taxon>
        <taxon>Rosoideae</taxon>
        <taxon>Rosoideae incertae sedis</taxon>
        <taxon>Rosa</taxon>
    </lineage>
</organism>
<dbReference type="InterPro" id="IPR036397">
    <property type="entry name" value="RNaseH_sf"/>
</dbReference>
<dbReference type="Gene3D" id="3.30.420.10">
    <property type="entry name" value="Ribonuclease H-like superfamily/Ribonuclease H"/>
    <property type="match status" value="1"/>
</dbReference>
<gene>
    <name evidence="2" type="ORF">RchiOBHm_Chr7g0212601</name>
</gene>
<dbReference type="GO" id="GO:0003676">
    <property type="term" value="F:nucleic acid binding"/>
    <property type="evidence" value="ECO:0007669"/>
    <property type="project" value="InterPro"/>
</dbReference>
<reference evidence="2 3" key="1">
    <citation type="journal article" date="2018" name="Nat. Genet.">
        <title>The Rosa genome provides new insights in the design of modern roses.</title>
        <authorList>
            <person name="Bendahmane M."/>
        </authorList>
    </citation>
    <scope>NUCLEOTIDE SEQUENCE [LARGE SCALE GENOMIC DNA]</scope>
    <source>
        <strain evidence="3">cv. Old Blush</strain>
    </source>
</reference>
<dbReference type="Pfam" id="PF13456">
    <property type="entry name" value="RVT_3"/>
    <property type="match status" value="1"/>
</dbReference>
<dbReference type="Proteomes" id="UP000238479">
    <property type="component" value="Chromosome 7"/>
</dbReference>
<dbReference type="InterPro" id="IPR052929">
    <property type="entry name" value="RNase_H-like_EbsB-rel"/>
</dbReference>
<dbReference type="CDD" id="cd06222">
    <property type="entry name" value="RNase_H_like"/>
    <property type="match status" value="1"/>
</dbReference>
<protein>
    <recommendedName>
        <fullName evidence="1">RNase H type-1 domain-containing protein</fullName>
    </recommendedName>
</protein>
<feature type="domain" description="RNase H type-1" evidence="1">
    <location>
        <begin position="18"/>
        <end position="98"/>
    </location>
</feature>
<sequence length="151" mass="16871">MRLAALACYFPHASIALHMDAEACRAGLLLAIHQDMSAIDLESDCSLVITALHHNVEDRSEIGSIIDDCKSYLTSFHPFQVRHIFREANGAAKRLAHLASCNYIFDVWLEETPIIIRDVLYKDSCTDARGQGFMSPSKRLVHSNIISQAWG</sequence>
<comment type="caution">
    <text evidence="2">The sequence shown here is derived from an EMBL/GenBank/DDBJ whole genome shotgun (WGS) entry which is preliminary data.</text>
</comment>
<dbReference type="GO" id="GO:0004523">
    <property type="term" value="F:RNA-DNA hybrid ribonuclease activity"/>
    <property type="evidence" value="ECO:0007669"/>
    <property type="project" value="InterPro"/>
</dbReference>
<name>A0A2P6PAS2_ROSCH</name>
<dbReference type="InterPro" id="IPR044730">
    <property type="entry name" value="RNase_H-like_dom_plant"/>
</dbReference>
<evidence type="ECO:0000259" key="1">
    <source>
        <dbReference type="Pfam" id="PF13456"/>
    </source>
</evidence>
<dbReference type="PANTHER" id="PTHR47074">
    <property type="entry name" value="BNAC02G40300D PROTEIN"/>
    <property type="match status" value="1"/>
</dbReference>
<keyword evidence="3" id="KW-1185">Reference proteome</keyword>
<dbReference type="EMBL" id="PDCK01000045">
    <property type="protein sequence ID" value="PRQ19025.1"/>
    <property type="molecule type" value="Genomic_DNA"/>
</dbReference>
<evidence type="ECO:0000313" key="2">
    <source>
        <dbReference type="EMBL" id="PRQ19025.1"/>
    </source>
</evidence>
<dbReference type="InterPro" id="IPR002156">
    <property type="entry name" value="RNaseH_domain"/>
</dbReference>
<dbReference type="AlphaFoldDB" id="A0A2P6PAS2"/>
<dbReference type="Gramene" id="PRQ19025">
    <property type="protein sequence ID" value="PRQ19025"/>
    <property type="gene ID" value="RchiOBHm_Chr7g0212601"/>
</dbReference>
<evidence type="ECO:0000313" key="3">
    <source>
        <dbReference type="Proteomes" id="UP000238479"/>
    </source>
</evidence>
<accession>A0A2P6PAS2</accession>
<proteinExistence type="predicted"/>
<dbReference type="PANTHER" id="PTHR47074:SF11">
    <property type="entry name" value="REVERSE TRANSCRIPTASE-LIKE PROTEIN"/>
    <property type="match status" value="1"/>
</dbReference>